<protein>
    <submittedName>
        <fullName evidence="2">Uncharacterized protein</fullName>
    </submittedName>
</protein>
<dbReference type="EMBL" id="GIFC01015277">
    <property type="protein sequence ID" value="MXU97360.1"/>
    <property type="molecule type" value="Transcribed_RNA"/>
</dbReference>
<reference evidence="2" key="1">
    <citation type="submission" date="2019-12" db="EMBL/GenBank/DDBJ databases">
        <title>An insight into the sialome of adult female Ixodes ricinus ticks feeding for 6 days.</title>
        <authorList>
            <person name="Perner J."/>
            <person name="Ribeiro J.M.C."/>
        </authorList>
    </citation>
    <scope>NUCLEOTIDE SEQUENCE</scope>
    <source>
        <strain evidence="2">Semi-engorged</strain>
        <tissue evidence="2">Salivary glands</tissue>
    </source>
</reference>
<feature type="compositionally biased region" description="Low complexity" evidence="1">
    <location>
        <begin position="61"/>
        <end position="70"/>
    </location>
</feature>
<organism evidence="2">
    <name type="scientific">Ixodes ricinus</name>
    <name type="common">Common tick</name>
    <name type="synonym">Acarus ricinus</name>
    <dbReference type="NCBI Taxonomy" id="34613"/>
    <lineage>
        <taxon>Eukaryota</taxon>
        <taxon>Metazoa</taxon>
        <taxon>Ecdysozoa</taxon>
        <taxon>Arthropoda</taxon>
        <taxon>Chelicerata</taxon>
        <taxon>Arachnida</taxon>
        <taxon>Acari</taxon>
        <taxon>Parasitiformes</taxon>
        <taxon>Ixodida</taxon>
        <taxon>Ixodoidea</taxon>
        <taxon>Ixodidae</taxon>
        <taxon>Ixodinae</taxon>
        <taxon>Ixodes</taxon>
    </lineage>
</organism>
<accession>A0A6B0V4Y5</accession>
<evidence type="ECO:0000313" key="2">
    <source>
        <dbReference type="EMBL" id="MXU97360.1"/>
    </source>
</evidence>
<dbReference type="AlphaFoldDB" id="A0A6B0V4Y5"/>
<name>A0A6B0V4Y5_IXORI</name>
<proteinExistence type="predicted"/>
<feature type="region of interest" description="Disordered" evidence="1">
    <location>
        <begin position="61"/>
        <end position="95"/>
    </location>
</feature>
<sequence>MAWCSGYRPSSSGLVQLGSAPLARARHMTGRLWAAAALYRSRLGLRLEISSSRVVSSSSWVGDSSALSSSKLDGGGTAGTSDSPNTRTSSSEGSDDVSIAFCELPLPSASDCGTDDATPESLSTPPLSWEVRLACVSDPRELTESASALAGDLSTGEDTTVVRRRAASTAASPALACRSPRCRVLLRRCILRTLQRRGMWEACSSLRVARGARSLGGVRQAIEPSRGFTKARLTYLALIQASRRLLLESAVALTAMLSSTRAS</sequence>
<evidence type="ECO:0000256" key="1">
    <source>
        <dbReference type="SAM" id="MobiDB-lite"/>
    </source>
</evidence>
<feature type="compositionally biased region" description="Polar residues" evidence="1">
    <location>
        <begin position="79"/>
        <end position="92"/>
    </location>
</feature>